<feature type="domain" description="B30.2/SPRY" evidence="2">
    <location>
        <begin position="285"/>
        <end position="494"/>
    </location>
</feature>
<dbReference type="SMART" id="SM00449">
    <property type="entry name" value="SPRY"/>
    <property type="match status" value="1"/>
</dbReference>
<dbReference type="InterPro" id="IPR044736">
    <property type="entry name" value="Gid1/RanBPM/SPLA_SPRY"/>
</dbReference>
<proteinExistence type="predicted"/>
<dbReference type="Pfam" id="PF00622">
    <property type="entry name" value="SPRY"/>
    <property type="match status" value="1"/>
</dbReference>
<reference evidence="3" key="1">
    <citation type="submission" date="2014-05" db="EMBL/GenBank/DDBJ databases">
        <title>The genome and life-stage specific transcriptomes of Globodera pallida elucidate key aspects of plant parasitism by a cyst nematode.</title>
        <authorList>
            <person name="Cotton J.A."/>
            <person name="Lilley C.J."/>
            <person name="Jones L.M."/>
            <person name="Kikuchi T."/>
            <person name="Reid A.J."/>
            <person name="Thorpe P."/>
            <person name="Tsai I.J."/>
            <person name="Beasley H."/>
            <person name="Blok V."/>
            <person name="Cock P.J.A."/>
            <person name="Van den Akker S.E."/>
            <person name="Holroyd N."/>
            <person name="Hunt M."/>
            <person name="Mantelin S."/>
            <person name="Naghra H."/>
            <person name="Pain A."/>
            <person name="Palomares-Rius J.E."/>
            <person name="Zarowiecki M."/>
            <person name="Berriman M."/>
            <person name="Jones J.T."/>
            <person name="Urwin P.E."/>
        </authorList>
    </citation>
    <scope>NUCLEOTIDE SEQUENCE [LARGE SCALE GENOMIC DNA]</scope>
    <source>
        <strain evidence="3">Lindley</strain>
    </source>
</reference>
<dbReference type="CDD" id="cd12885">
    <property type="entry name" value="SPRY_RanBP_like"/>
    <property type="match status" value="1"/>
</dbReference>
<dbReference type="InterPro" id="IPR001870">
    <property type="entry name" value="B30.2/SPRY"/>
</dbReference>
<reference evidence="4" key="2">
    <citation type="submission" date="2016-06" db="UniProtKB">
        <authorList>
            <consortium name="WormBaseParasite"/>
        </authorList>
    </citation>
    <scope>IDENTIFICATION</scope>
</reference>
<organism evidence="3 4">
    <name type="scientific">Globodera pallida</name>
    <name type="common">Potato cyst nematode worm</name>
    <name type="synonym">Heterodera pallida</name>
    <dbReference type="NCBI Taxonomy" id="36090"/>
    <lineage>
        <taxon>Eukaryota</taxon>
        <taxon>Metazoa</taxon>
        <taxon>Ecdysozoa</taxon>
        <taxon>Nematoda</taxon>
        <taxon>Chromadorea</taxon>
        <taxon>Rhabditida</taxon>
        <taxon>Tylenchina</taxon>
        <taxon>Tylenchomorpha</taxon>
        <taxon>Tylenchoidea</taxon>
        <taxon>Heteroderidae</taxon>
        <taxon>Heteroderinae</taxon>
        <taxon>Globodera</taxon>
    </lineage>
</organism>
<evidence type="ECO:0000313" key="3">
    <source>
        <dbReference type="Proteomes" id="UP000050741"/>
    </source>
</evidence>
<dbReference type="InterPro" id="IPR013320">
    <property type="entry name" value="ConA-like_dom_sf"/>
</dbReference>
<evidence type="ECO:0000256" key="1">
    <source>
        <dbReference type="SAM" id="Coils"/>
    </source>
</evidence>
<evidence type="ECO:0000313" key="4">
    <source>
        <dbReference type="WBParaSite" id="GPLIN_000930100"/>
    </source>
</evidence>
<sequence>MFTEHLWPTFANLDPSEELHLLRDRIAQLERQQTINSSTSSDGFDLVAQNGNEFVDDTLGDQNIIEDELKMELELKEVKEELKYMKNELKDMKLYKEELKDMKLYKEELKDMKLYKDEMKKTNELVSKQLEQMEEWKRVAKLEFENKALRAELEHQKLLNAHKDITTTTAEIKLNVENLKQQQNQTDKIVSMQAANAEQQKADQKALCATMIDQKALRAELEHQKLLNVIGGMEHKQQNDQKELLLKIDESLLSVQAMVVAELGRLSIKELQSDQKALLDSLNGLEQKQTANAEQQQTDQKALSATIDQGMNQLKEELIVKMEQYQDKQHQNIVGLQKTTPAVSYENGIGIRSVLAEQPMPTKNVGIFYYEVKILEEIGSIGLATKQMPLDKCVGGPDGTYSYGSSGRFWGHAIGAYCFYLNERPYVGGKPPFGAGDVVGCGVDLATRQIIYTKNGRRLDTANLFVTFADELFPCFTLLGSSNKIEANFGPNFEHKF</sequence>
<keyword evidence="3" id="KW-1185">Reference proteome</keyword>
<evidence type="ECO:0000259" key="2">
    <source>
        <dbReference type="PROSITE" id="PS50188"/>
    </source>
</evidence>
<dbReference type="WBParaSite" id="GPLIN_000930100">
    <property type="protein sequence ID" value="GPLIN_000930100"/>
    <property type="gene ID" value="GPLIN_000930100"/>
</dbReference>
<dbReference type="AlphaFoldDB" id="A0A183C8V5"/>
<dbReference type="PROSITE" id="PS50188">
    <property type="entry name" value="B302_SPRY"/>
    <property type="match status" value="1"/>
</dbReference>
<accession>A0A183C8V5</accession>
<keyword evidence="1" id="KW-0175">Coiled coil</keyword>
<protein>
    <submittedName>
        <fullName evidence="4">B30.2/SPRY domain-containing protein</fullName>
    </submittedName>
</protein>
<feature type="coiled-coil region" evidence="1">
    <location>
        <begin position="68"/>
        <end position="159"/>
    </location>
</feature>
<dbReference type="InterPro" id="IPR043136">
    <property type="entry name" value="B30.2/SPRY_sf"/>
</dbReference>
<dbReference type="Proteomes" id="UP000050741">
    <property type="component" value="Unassembled WGS sequence"/>
</dbReference>
<feature type="coiled-coil region" evidence="1">
    <location>
        <begin position="268"/>
        <end position="331"/>
    </location>
</feature>
<dbReference type="SUPFAM" id="SSF49899">
    <property type="entry name" value="Concanavalin A-like lectins/glucanases"/>
    <property type="match status" value="1"/>
</dbReference>
<dbReference type="Gene3D" id="2.60.120.920">
    <property type="match status" value="1"/>
</dbReference>
<name>A0A183C8V5_GLOPA</name>
<dbReference type="InterPro" id="IPR003877">
    <property type="entry name" value="SPRY_dom"/>
</dbReference>